<sequence length="252" mass="27080">MNAVAESLLETSPQTAPAGPVQGPYRIVGRTIVGAPQQRLDSEGQPIPGAFSEPSVCEIVCHSGDASRTAATLELLRASWEVATQRDELAQHLGNAINYIEHTEGNRRVMFDAHSLRSLLARELREGATLKMSYGMGRERTTADFDLQAARRALQNVTDVGLGPAASYAQLQELVLRLAGALQATTDERLDQDPRDTRASSDNALVNEAYQALGQATSKPALNAASKHIDPLLESRVGDQQGILESGTSLRP</sequence>
<comment type="caution">
    <text evidence="2">The sequence shown here is derived from an EMBL/GenBank/DDBJ whole genome shotgun (WGS) entry which is preliminary data.</text>
</comment>
<gene>
    <name evidence="2" type="ORF">ACFQ2N_12950</name>
</gene>
<protein>
    <submittedName>
        <fullName evidence="2">Uncharacterized protein</fullName>
    </submittedName>
</protein>
<dbReference type="Proteomes" id="UP001597033">
    <property type="component" value="Unassembled WGS sequence"/>
</dbReference>
<organism evidence="2 3">
    <name type="scientific">Pseudoxanthomonas kaohsiungensis</name>
    <dbReference type="NCBI Taxonomy" id="283923"/>
    <lineage>
        <taxon>Bacteria</taxon>
        <taxon>Pseudomonadati</taxon>
        <taxon>Pseudomonadota</taxon>
        <taxon>Gammaproteobacteria</taxon>
        <taxon>Lysobacterales</taxon>
        <taxon>Lysobacteraceae</taxon>
        <taxon>Pseudoxanthomonas</taxon>
    </lineage>
</organism>
<dbReference type="RefSeq" id="WP_162377024.1">
    <property type="nucleotide sequence ID" value="NZ_JBHTKN010000008.1"/>
</dbReference>
<keyword evidence="3" id="KW-1185">Reference proteome</keyword>
<name>A0ABW3M2J5_9GAMM</name>
<accession>A0ABW3M2J5</accession>
<feature type="region of interest" description="Disordered" evidence="1">
    <location>
        <begin position="1"/>
        <end position="23"/>
    </location>
</feature>
<evidence type="ECO:0000313" key="3">
    <source>
        <dbReference type="Proteomes" id="UP001597033"/>
    </source>
</evidence>
<reference evidence="3" key="1">
    <citation type="journal article" date="2019" name="Int. J. Syst. Evol. Microbiol.">
        <title>The Global Catalogue of Microorganisms (GCM) 10K type strain sequencing project: providing services to taxonomists for standard genome sequencing and annotation.</title>
        <authorList>
            <consortium name="The Broad Institute Genomics Platform"/>
            <consortium name="The Broad Institute Genome Sequencing Center for Infectious Disease"/>
            <person name="Wu L."/>
            <person name="Ma J."/>
        </authorList>
    </citation>
    <scope>NUCLEOTIDE SEQUENCE [LARGE SCALE GENOMIC DNA]</scope>
    <source>
        <strain evidence="3">CCUG 55854</strain>
    </source>
</reference>
<proteinExistence type="predicted"/>
<evidence type="ECO:0000313" key="2">
    <source>
        <dbReference type="EMBL" id="MFD1043255.1"/>
    </source>
</evidence>
<evidence type="ECO:0000256" key="1">
    <source>
        <dbReference type="SAM" id="MobiDB-lite"/>
    </source>
</evidence>
<dbReference type="EMBL" id="JBHTKN010000008">
    <property type="protein sequence ID" value="MFD1043255.1"/>
    <property type="molecule type" value="Genomic_DNA"/>
</dbReference>